<evidence type="ECO:0000313" key="2">
    <source>
        <dbReference type="Proteomes" id="UP000318288"/>
    </source>
</evidence>
<reference evidence="1 2" key="1">
    <citation type="submission" date="2019-02" db="EMBL/GenBank/DDBJ databases">
        <title>Deep-cultivation of Planctomycetes and their phenomic and genomic characterization uncovers novel biology.</title>
        <authorList>
            <person name="Wiegand S."/>
            <person name="Jogler M."/>
            <person name="Boedeker C."/>
            <person name="Pinto D."/>
            <person name="Vollmers J."/>
            <person name="Rivas-Marin E."/>
            <person name="Kohn T."/>
            <person name="Peeters S.H."/>
            <person name="Heuer A."/>
            <person name="Rast P."/>
            <person name="Oberbeckmann S."/>
            <person name="Bunk B."/>
            <person name="Jeske O."/>
            <person name="Meyerdierks A."/>
            <person name="Storesund J.E."/>
            <person name="Kallscheuer N."/>
            <person name="Luecker S."/>
            <person name="Lage O.M."/>
            <person name="Pohl T."/>
            <person name="Merkel B.J."/>
            <person name="Hornburger P."/>
            <person name="Mueller R.-W."/>
            <person name="Bruemmer F."/>
            <person name="Labrenz M."/>
            <person name="Spormann A.M."/>
            <person name="Op Den Camp H."/>
            <person name="Overmann J."/>
            <person name="Amann R."/>
            <person name="Jetten M.S.M."/>
            <person name="Mascher T."/>
            <person name="Medema M.H."/>
            <person name="Devos D.P."/>
            <person name="Kaster A.-K."/>
            <person name="Ovreas L."/>
            <person name="Rohde M."/>
            <person name="Galperin M.Y."/>
            <person name="Jogler C."/>
        </authorList>
    </citation>
    <scope>NUCLEOTIDE SEQUENCE [LARGE SCALE GENOMIC DNA]</scope>
    <source>
        <strain evidence="1 2">Poly51</strain>
    </source>
</reference>
<evidence type="ECO:0008006" key="3">
    <source>
        <dbReference type="Google" id="ProtNLM"/>
    </source>
</evidence>
<organism evidence="1 2">
    <name type="scientific">Rubripirellula tenax</name>
    <dbReference type="NCBI Taxonomy" id="2528015"/>
    <lineage>
        <taxon>Bacteria</taxon>
        <taxon>Pseudomonadati</taxon>
        <taxon>Planctomycetota</taxon>
        <taxon>Planctomycetia</taxon>
        <taxon>Pirellulales</taxon>
        <taxon>Pirellulaceae</taxon>
        <taxon>Rubripirellula</taxon>
    </lineage>
</organism>
<dbReference type="OrthoDB" id="287918at2"/>
<gene>
    <name evidence="1" type="ORF">Poly51_26870</name>
</gene>
<dbReference type="InterPro" id="IPR011051">
    <property type="entry name" value="RmlC_Cupin_sf"/>
</dbReference>
<dbReference type="InterPro" id="IPR014710">
    <property type="entry name" value="RmlC-like_jellyroll"/>
</dbReference>
<dbReference type="Proteomes" id="UP000318288">
    <property type="component" value="Unassembled WGS sequence"/>
</dbReference>
<name>A0A5C6F852_9BACT</name>
<accession>A0A5C6F852</accession>
<dbReference type="RefSeq" id="WP_146458088.1">
    <property type="nucleotide sequence ID" value="NZ_SJPW01000003.1"/>
</dbReference>
<dbReference type="SUPFAM" id="SSF51182">
    <property type="entry name" value="RmlC-like cupins"/>
    <property type="match status" value="1"/>
</dbReference>
<keyword evidence="2" id="KW-1185">Reference proteome</keyword>
<comment type="caution">
    <text evidence="1">The sequence shown here is derived from an EMBL/GenBank/DDBJ whole genome shotgun (WGS) entry which is preliminary data.</text>
</comment>
<proteinExistence type="predicted"/>
<dbReference type="AlphaFoldDB" id="A0A5C6F852"/>
<sequence>MSSHPDVVDLNQLPPTPCPCGIARRAFNDRTEFPGTVHLTEINRDAQKHYHRDHTEVYVILECQADAAIELDGVAIPVKPHTAILIRPGVRHRAIGEMKTMIICTPDFDPADEHFD</sequence>
<protein>
    <recommendedName>
        <fullName evidence="3">Cupin domain protein</fullName>
    </recommendedName>
</protein>
<dbReference type="EMBL" id="SJPW01000003">
    <property type="protein sequence ID" value="TWU56770.1"/>
    <property type="molecule type" value="Genomic_DNA"/>
</dbReference>
<evidence type="ECO:0000313" key="1">
    <source>
        <dbReference type="EMBL" id="TWU56770.1"/>
    </source>
</evidence>
<dbReference type="Gene3D" id="2.60.120.10">
    <property type="entry name" value="Jelly Rolls"/>
    <property type="match status" value="1"/>
</dbReference>
<dbReference type="CDD" id="cd20295">
    <property type="entry name" value="cupin_Pac13-like"/>
    <property type="match status" value="1"/>
</dbReference>